<sequence>MASTTETPLVGVAAALKAASDPSFAPKKTLFDEFSLEGRVAIVTGGNRGLGLEMALALCEAGATVYALDLPQSPGDDFVATAEYAKKLGSTLKYVSVNVTDQQSVWDRVAAIGDAEKRIDVCVAAAGVLAGSDCLAYKADDFQRIMNVNVNGVLYSAQAAGQQMTKYGIPGSIILIASMSGSITNQGHAWVAYNTSKSAVLQMARSMACELGKHKIRVNSLSPVLLLVCLTRKGYIYTKMTAAFIDSQPGLAEKWSNMNPLGRIGRPDELRGVVAWLASDASTFCTGSDILLFSHKQHGASRPIGDIQWYPCPDIGDPKIKCGTIVVPLDYFDPNVGTATIALGKYKADPAIRRGSIFLNPGGPGGPGVRLATQAGPLLVATRLGPYYDLIGFDPRGIGQTIPNAACFKSIAEMDEFYRNTVFELGHAQPPNTTVSSSSSDALISRQRAFDDIVAQQRQALALFETQAKLCTKNIPNGGAALNYMGTASVVRDIAFMTDILDGKGSNINYWGGSYGSILGATLFNMMAERMGKGMIEAIANPAEWADKHSHEWMDTWIQDADEAYRWFLNSCAKAGEASCALAKGNISADAIEQKVEKFIDELYASPMPSINSIVPAYLTAGTVRSKLFDAMEAPPRWPAFARDLEEAIKGNPAPLLNKVLPDPARDRFDHGNMARYAVTCIDSLPFNKSDPSTFPTPEYLAQRVVQRVNSTSKYFGGSTGLTDIDGGCQFWPVDGIERYAGPWNRTLANPVMVISSSVDPITPLASAKFINNQLGDMSRLVIVNAPGHGVPFPSLCQFKASLAYFNNGTLPEDETICEMVYGPFEDPARVYSDISNEEQSMIQMGAKFVEQLYVMRKGRE</sequence>
<dbReference type="AlphaFoldDB" id="A0A8H8NYK6"/>
<reference evidence="5" key="1">
    <citation type="submission" date="2020-05" db="EMBL/GenBank/DDBJ databases">
        <title>Evolutionary and genomic comparisons of hybrid uninucleate and nonhybrid Rhizoctonia fungi.</title>
        <authorList>
            <person name="Li C."/>
            <person name="Chen X."/>
        </authorList>
    </citation>
    <scope>NUCLEOTIDE SEQUENCE</scope>
    <source>
        <strain evidence="5">AG-1 IA</strain>
    </source>
</reference>
<dbReference type="InterPro" id="IPR002347">
    <property type="entry name" value="SDR_fam"/>
</dbReference>
<dbReference type="InterPro" id="IPR020904">
    <property type="entry name" value="Sc_DH/Rdtase_CS"/>
</dbReference>
<dbReference type="GeneID" id="67032190"/>
<dbReference type="Pfam" id="PF08386">
    <property type="entry name" value="Abhydrolase_4"/>
    <property type="match status" value="1"/>
</dbReference>
<dbReference type="Pfam" id="PF13561">
    <property type="entry name" value="adh_short_C2"/>
    <property type="match status" value="1"/>
</dbReference>
<keyword evidence="3" id="KW-0560">Oxidoreductase</keyword>
<accession>A0A8H8NYK6</accession>
<dbReference type="InterPro" id="IPR029058">
    <property type="entry name" value="AB_hydrolase_fold"/>
</dbReference>
<dbReference type="PANTHER" id="PTHR43008:SF4">
    <property type="entry name" value="CHAIN DEHYDROGENASE, PUTATIVE (AFU_ORTHOLOGUE AFUA_4G08710)-RELATED"/>
    <property type="match status" value="1"/>
</dbReference>
<evidence type="ECO:0000256" key="3">
    <source>
        <dbReference type="ARBA" id="ARBA00023002"/>
    </source>
</evidence>
<evidence type="ECO:0000259" key="4">
    <source>
        <dbReference type="Pfam" id="PF08386"/>
    </source>
</evidence>
<proteinExistence type="inferred from homology"/>
<name>A0A8H8NYK6_9AGAM</name>
<dbReference type="PRINTS" id="PR00081">
    <property type="entry name" value="GDHRDH"/>
</dbReference>
<evidence type="ECO:0000256" key="1">
    <source>
        <dbReference type="ARBA" id="ARBA00006484"/>
    </source>
</evidence>
<dbReference type="KEGG" id="rsx:RhiXN_09911"/>
<keyword evidence="2" id="KW-0521">NADP</keyword>
<protein>
    <submittedName>
        <fullName evidence="5">Enoyl-(Acyl carrier protein) reductase</fullName>
    </submittedName>
</protein>
<dbReference type="PANTHER" id="PTHR43008">
    <property type="entry name" value="BENZIL REDUCTASE"/>
    <property type="match status" value="1"/>
</dbReference>
<gene>
    <name evidence="5" type="ORF">RhiXN_09911</name>
</gene>
<dbReference type="InterPro" id="IPR013595">
    <property type="entry name" value="Pept_S33_TAP-like_C"/>
</dbReference>
<dbReference type="Gene3D" id="3.40.50.720">
    <property type="entry name" value="NAD(P)-binding Rossmann-like Domain"/>
    <property type="match status" value="1"/>
</dbReference>
<organism evidence="5 6">
    <name type="scientific">Rhizoctonia solani</name>
    <dbReference type="NCBI Taxonomy" id="456999"/>
    <lineage>
        <taxon>Eukaryota</taxon>
        <taxon>Fungi</taxon>
        <taxon>Dikarya</taxon>
        <taxon>Basidiomycota</taxon>
        <taxon>Agaricomycotina</taxon>
        <taxon>Agaricomycetes</taxon>
        <taxon>Cantharellales</taxon>
        <taxon>Ceratobasidiaceae</taxon>
        <taxon>Rhizoctonia</taxon>
    </lineage>
</organism>
<evidence type="ECO:0000313" key="5">
    <source>
        <dbReference type="EMBL" id="QRW22324.1"/>
    </source>
</evidence>
<comment type="similarity">
    <text evidence="1">Belongs to the short-chain dehydrogenases/reductases (SDR) family.</text>
</comment>
<dbReference type="SUPFAM" id="SSF51735">
    <property type="entry name" value="NAD(P)-binding Rossmann-fold domains"/>
    <property type="match status" value="1"/>
</dbReference>
<dbReference type="RefSeq" id="XP_043182561.1">
    <property type="nucleotide sequence ID" value="XM_043329727.1"/>
</dbReference>
<dbReference type="PROSITE" id="PS00061">
    <property type="entry name" value="ADH_SHORT"/>
    <property type="match status" value="1"/>
</dbReference>
<dbReference type="SUPFAM" id="SSF53474">
    <property type="entry name" value="alpha/beta-Hydrolases"/>
    <property type="match status" value="1"/>
</dbReference>
<dbReference type="FunFam" id="3.40.50.720:FF:000245">
    <property type="entry name" value="Short chain dehydrogenase, putative"/>
    <property type="match status" value="1"/>
</dbReference>
<evidence type="ECO:0000256" key="2">
    <source>
        <dbReference type="ARBA" id="ARBA00022857"/>
    </source>
</evidence>
<feature type="domain" description="Peptidase S33 tripeptidyl aminopeptidase-like C-terminal" evidence="4">
    <location>
        <begin position="728"/>
        <end position="818"/>
    </location>
</feature>
<dbReference type="Gene3D" id="3.40.50.1820">
    <property type="entry name" value="alpha/beta hydrolase"/>
    <property type="match status" value="1"/>
</dbReference>
<dbReference type="EMBL" id="CP059665">
    <property type="protein sequence ID" value="QRW22324.1"/>
    <property type="molecule type" value="Genomic_DNA"/>
</dbReference>
<evidence type="ECO:0000313" key="6">
    <source>
        <dbReference type="Proteomes" id="UP000650533"/>
    </source>
</evidence>
<dbReference type="InterPro" id="IPR036291">
    <property type="entry name" value="NAD(P)-bd_dom_sf"/>
</dbReference>
<dbReference type="Proteomes" id="UP000650533">
    <property type="component" value="Chromosome 8"/>
</dbReference>
<dbReference type="GO" id="GO:0050664">
    <property type="term" value="F:oxidoreductase activity, acting on NAD(P)H, oxygen as acceptor"/>
    <property type="evidence" value="ECO:0007669"/>
    <property type="project" value="TreeGrafter"/>
</dbReference>
<dbReference type="GO" id="GO:0016616">
    <property type="term" value="F:oxidoreductase activity, acting on the CH-OH group of donors, NAD or NADP as acceptor"/>
    <property type="evidence" value="ECO:0007669"/>
    <property type="project" value="UniProtKB-ARBA"/>
</dbReference>